<keyword evidence="2" id="KW-1185">Reference proteome</keyword>
<evidence type="ECO:0000313" key="1">
    <source>
        <dbReference type="EMBL" id="GFQ73553.1"/>
    </source>
</evidence>
<dbReference type="Proteomes" id="UP000887116">
    <property type="component" value="Unassembled WGS sequence"/>
</dbReference>
<reference evidence="1" key="1">
    <citation type="submission" date="2020-07" db="EMBL/GenBank/DDBJ databases">
        <title>Multicomponent nature underlies the extraordinary mechanical properties of spider dragline silk.</title>
        <authorList>
            <person name="Kono N."/>
            <person name="Nakamura H."/>
            <person name="Mori M."/>
            <person name="Yoshida Y."/>
            <person name="Ohtoshi R."/>
            <person name="Malay A.D."/>
            <person name="Moran D.A.P."/>
            <person name="Tomita M."/>
            <person name="Numata K."/>
            <person name="Arakawa K."/>
        </authorList>
    </citation>
    <scope>NUCLEOTIDE SEQUENCE</scope>
</reference>
<name>A0A8X6F889_TRICU</name>
<dbReference type="AlphaFoldDB" id="A0A8X6F889"/>
<evidence type="ECO:0000313" key="2">
    <source>
        <dbReference type="Proteomes" id="UP000887116"/>
    </source>
</evidence>
<proteinExistence type="predicted"/>
<accession>A0A8X6F889</accession>
<dbReference type="EMBL" id="BMAO01001463">
    <property type="protein sequence ID" value="GFQ73553.1"/>
    <property type="molecule type" value="Genomic_DNA"/>
</dbReference>
<sequence>MGRKHFNLDHDNNEWDSNLLQLIRCDNSVFLEHVVGDESWCHHYAPESKKMIRQLKHISATEIGSNEDCTESDAVVLPRLLWINLD</sequence>
<comment type="caution">
    <text evidence="1">The sequence shown here is derived from an EMBL/GenBank/DDBJ whole genome shotgun (WGS) entry which is preliminary data.</text>
</comment>
<protein>
    <submittedName>
        <fullName evidence="1">Uncharacterized protein</fullName>
    </submittedName>
</protein>
<gene>
    <name evidence="1" type="ORF">TNCT_662161</name>
</gene>
<organism evidence="1 2">
    <name type="scientific">Trichonephila clavata</name>
    <name type="common">Joro spider</name>
    <name type="synonym">Nephila clavata</name>
    <dbReference type="NCBI Taxonomy" id="2740835"/>
    <lineage>
        <taxon>Eukaryota</taxon>
        <taxon>Metazoa</taxon>
        <taxon>Ecdysozoa</taxon>
        <taxon>Arthropoda</taxon>
        <taxon>Chelicerata</taxon>
        <taxon>Arachnida</taxon>
        <taxon>Araneae</taxon>
        <taxon>Araneomorphae</taxon>
        <taxon>Entelegynae</taxon>
        <taxon>Araneoidea</taxon>
        <taxon>Nephilidae</taxon>
        <taxon>Trichonephila</taxon>
    </lineage>
</organism>